<dbReference type="RefSeq" id="XP_018985607.1">
    <property type="nucleotide sequence ID" value="XM_019130798.1"/>
</dbReference>
<name>A0A1E3QRF8_9ASCO</name>
<dbReference type="PANTHER" id="PTHR23082:SF0">
    <property type="entry name" value="GENERAL TRANSCRIPTION FACTOR 3C POLYPEPTIDE 3"/>
    <property type="match status" value="1"/>
</dbReference>
<dbReference type="STRING" id="984486.A0A1E3QRF8"/>
<organism evidence="1 2">
    <name type="scientific">Babjeviella inositovora NRRL Y-12698</name>
    <dbReference type="NCBI Taxonomy" id="984486"/>
    <lineage>
        <taxon>Eukaryota</taxon>
        <taxon>Fungi</taxon>
        <taxon>Dikarya</taxon>
        <taxon>Ascomycota</taxon>
        <taxon>Saccharomycotina</taxon>
        <taxon>Pichiomycetes</taxon>
        <taxon>Serinales incertae sedis</taxon>
        <taxon>Babjeviella</taxon>
    </lineage>
</organism>
<dbReference type="PANTHER" id="PTHR23082">
    <property type="entry name" value="TRANSCRIPTION INITIATION FACTOR IIIC TFIIIC , POLYPEPTIDE 3-RELATED"/>
    <property type="match status" value="1"/>
</dbReference>
<dbReference type="SMART" id="SM00028">
    <property type="entry name" value="TPR"/>
    <property type="match status" value="8"/>
</dbReference>
<dbReference type="InterPro" id="IPR039340">
    <property type="entry name" value="Tfc4/TFIIIC-102/Sfc4"/>
</dbReference>
<proteinExistence type="predicted"/>
<dbReference type="GeneID" id="30148651"/>
<dbReference type="Gene3D" id="1.25.40.10">
    <property type="entry name" value="Tetratricopeptide repeat domain"/>
    <property type="match status" value="2"/>
</dbReference>
<dbReference type="GO" id="GO:0008301">
    <property type="term" value="F:DNA binding, bending"/>
    <property type="evidence" value="ECO:0007669"/>
    <property type="project" value="EnsemblFungi"/>
</dbReference>
<dbReference type="GO" id="GO:0001002">
    <property type="term" value="F:RNA polymerase III type 1 promoter sequence-specific DNA binding"/>
    <property type="evidence" value="ECO:0007669"/>
    <property type="project" value="EnsemblFungi"/>
</dbReference>
<dbReference type="Pfam" id="PF13431">
    <property type="entry name" value="TPR_17"/>
    <property type="match status" value="1"/>
</dbReference>
<keyword evidence="2" id="KW-1185">Reference proteome</keyword>
<dbReference type="InterPro" id="IPR019734">
    <property type="entry name" value="TPR_rpt"/>
</dbReference>
<sequence>MKNDEDFKDAIREAVFHKSKKKKRGLAALKRKMNRRTKDRDLEPEVRILLSQANEAFVRNDIHVAQDLYKEVIQKDPKNFGAYKTLGEIYKQQGKLEECCTAWFCAAHINNWDYEFWASVAELSHDLGNSTQAIYCFKRGIAASNGTDMKSIFNRAVIYREIGHSGRALEGFQKLHKAFPTDINVVKELAMCYVEQNRTNDAINVYLRIFDQNMREAEGEYPVFEWSELNILAELYAKLGLWEPCVQIITVAARWLSDRADETWWTGDEEFDAARYTVHPAYAALSMHDQQKNRALPIDIRVKLGFCRLNMKEADEALHHFAYLFEEELTEIADLHLEVGKVLEQLGMYEDALRFLEPLLGQPEFSDVGLVLSLSNCWHETGRYRDAERGYLSVLEADPDNLDVKLAIAETYFHVGSMAKSQAYIREVAQARAAQKARGEWLETPEVTDVLREMEEDERNNMAMIQEVHRRPKRGFNKALEDERVENEKMLNAKVLKKFHTLERLWAALDDAIPRLTWCQLASQLIEIFSNVRSFFPKDKSKKFMGIFIHKRRRQMNIDERLARVYNLYDSVTEENAKFKVTSRTEFRGVSYERWFELFMRYALVLTLYEHQEEEAVSIVEMARTCAIFHHDKTQDHTMLMVRISLALMTGDYTSIMLNVRVLLNHNQFNSKVLRLFMLLLPSGGYACQILTSLNHQKYFLRQIKAYDSIKQGRAIPGMATISNRVTPEKENPYLLHIYYCLLSGGKSYVPSLGYALRAYKHFNKDPMLCFIVGLNNLHRSMQRLSLNRHFQVLQGFSYLMEYADLRQGKTVYEEQEVNYNFGRAFHMLGLTTLAVPYYEKVLAFEGLDEEYDLRAEAAYNLSLIYSINGNTELANVLTEKYLTI</sequence>
<dbReference type="SUPFAM" id="SSF48452">
    <property type="entry name" value="TPR-like"/>
    <property type="match status" value="2"/>
</dbReference>
<dbReference type="EMBL" id="KV454430">
    <property type="protein sequence ID" value="ODQ80279.1"/>
    <property type="molecule type" value="Genomic_DNA"/>
</dbReference>
<dbReference type="AlphaFoldDB" id="A0A1E3QRF8"/>
<dbReference type="GO" id="GO:0042791">
    <property type="term" value="P:5S class rRNA transcription by RNA polymerase III"/>
    <property type="evidence" value="ECO:0007669"/>
    <property type="project" value="EnsemblFungi"/>
</dbReference>
<dbReference type="InterPro" id="IPR011990">
    <property type="entry name" value="TPR-like_helical_dom_sf"/>
</dbReference>
<dbReference type="GO" id="GO:0000127">
    <property type="term" value="C:transcription factor TFIIIC complex"/>
    <property type="evidence" value="ECO:0007669"/>
    <property type="project" value="EnsemblFungi"/>
</dbReference>
<gene>
    <name evidence="1" type="ORF">BABINDRAFT_171250</name>
</gene>
<dbReference type="OrthoDB" id="9991317at2759"/>
<evidence type="ECO:0000313" key="2">
    <source>
        <dbReference type="Proteomes" id="UP000094336"/>
    </source>
</evidence>
<dbReference type="Proteomes" id="UP000094336">
    <property type="component" value="Unassembled WGS sequence"/>
</dbReference>
<accession>A0A1E3QRF8</accession>
<protein>
    <submittedName>
        <fullName evidence="1">Uncharacterized protein</fullName>
    </submittedName>
</protein>
<dbReference type="GO" id="GO:0001003">
    <property type="term" value="F:RNA polymerase III type 2 promoter sequence-specific DNA binding"/>
    <property type="evidence" value="ECO:0007669"/>
    <property type="project" value="EnsemblFungi"/>
</dbReference>
<evidence type="ECO:0000313" key="1">
    <source>
        <dbReference type="EMBL" id="ODQ80279.1"/>
    </source>
</evidence>
<reference evidence="2" key="1">
    <citation type="submission" date="2016-05" db="EMBL/GenBank/DDBJ databases">
        <title>Comparative genomics of biotechnologically important yeasts.</title>
        <authorList>
            <consortium name="DOE Joint Genome Institute"/>
            <person name="Riley R."/>
            <person name="Haridas S."/>
            <person name="Wolfe K.H."/>
            <person name="Lopes M.R."/>
            <person name="Hittinger C.T."/>
            <person name="Goker M."/>
            <person name="Salamov A."/>
            <person name="Wisecaver J."/>
            <person name="Long T.M."/>
            <person name="Aerts A.L."/>
            <person name="Barry K."/>
            <person name="Choi C."/>
            <person name="Clum A."/>
            <person name="Coughlan A.Y."/>
            <person name="Deshpande S."/>
            <person name="Douglass A.P."/>
            <person name="Hanson S.J."/>
            <person name="Klenk H.-P."/>
            <person name="Labutti K."/>
            <person name="Lapidus A."/>
            <person name="Lindquist E."/>
            <person name="Lipzen A."/>
            <person name="Meier-Kolthoff J.P."/>
            <person name="Ohm R.A."/>
            <person name="Otillar R.P."/>
            <person name="Pangilinan J."/>
            <person name="Peng Y."/>
            <person name="Rokas A."/>
            <person name="Rosa C.A."/>
            <person name="Scheuner C."/>
            <person name="Sibirny A.A."/>
            <person name="Slot J.C."/>
            <person name="Stielow J.B."/>
            <person name="Sun H."/>
            <person name="Kurtzman C.P."/>
            <person name="Blackwell M."/>
            <person name="Grigoriev I.V."/>
            <person name="Jeffries T.W."/>
        </authorList>
    </citation>
    <scope>NUCLEOTIDE SEQUENCE [LARGE SCALE GENOMIC DNA]</scope>
    <source>
        <strain evidence="2">NRRL Y-12698</strain>
    </source>
</reference>